<gene>
    <name evidence="1" type="ORF">EK403_20730</name>
</gene>
<dbReference type="AlphaFoldDB" id="A0A4V1KHP9"/>
<keyword evidence="1" id="KW-0238">DNA-binding</keyword>
<comment type="caution">
    <text evidence="1">The sequence shown here is derived from an EMBL/GenBank/DDBJ whole genome shotgun (WGS) entry which is preliminary data.</text>
</comment>
<dbReference type="EMBL" id="RYFI01000029">
    <property type="protein sequence ID" value="RXF67952.1"/>
    <property type="molecule type" value="Genomic_DNA"/>
</dbReference>
<proteinExistence type="predicted"/>
<protein>
    <submittedName>
        <fullName evidence="1">DNA-binding protein</fullName>
    </submittedName>
</protein>
<dbReference type="GO" id="GO:0003677">
    <property type="term" value="F:DNA binding"/>
    <property type="evidence" value="ECO:0007669"/>
    <property type="project" value="UniProtKB-KW"/>
</dbReference>
<dbReference type="OrthoDB" id="7595282at2"/>
<dbReference type="Proteomes" id="UP000289708">
    <property type="component" value="Unassembled WGS sequence"/>
</dbReference>
<name>A0A4V1KHP9_9HYPH</name>
<keyword evidence="2" id="KW-1185">Reference proteome</keyword>
<organism evidence="1 2">
    <name type="scientific">Hansschlegelia zhihuaiae</name>
    <dbReference type="NCBI Taxonomy" id="405005"/>
    <lineage>
        <taxon>Bacteria</taxon>
        <taxon>Pseudomonadati</taxon>
        <taxon>Pseudomonadota</taxon>
        <taxon>Alphaproteobacteria</taxon>
        <taxon>Hyphomicrobiales</taxon>
        <taxon>Methylopilaceae</taxon>
        <taxon>Hansschlegelia</taxon>
    </lineage>
</organism>
<sequence>MLPQLEAQAVERPVTSFERYVLERLDQPPGDAWIDGLPLHVVMQSAALLGASMTRGHLARLSDLSDDERRESDNIGFEAVSLGEAGVRAALDAMNTAKTGGNAKGPTAMYGQIYYWLANANAEADFDPIRKIVTDHIVDTMPVGPGDRLFGKEVSTRKVHSVWSASRQYKMDRDRLRLMLIEMGWVPARSNLPFNWQTFDAVKSEQFLKDAKSSLNYLQALKYLNAPKAHEPILVASGLLKPWIAAGSSGLKDHAFLPRDLDAFLLQLTRAADERYSDDPSLMNISAAQKRVFCGAEAIVRLILEGKLQRVGKRIGVEGYNSVLVDPREVEALVLTRDRDLLSVKEAAAMMRAPVNSVHALIEQKILPAVDGRHPKTNRPMKIVSRSAIEQFLSSYIPLAEAAKLADVSWGTFRKRQNSRGVAAAFERPGGFYRREDLKDQIP</sequence>
<evidence type="ECO:0000313" key="2">
    <source>
        <dbReference type="Proteomes" id="UP000289708"/>
    </source>
</evidence>
<reference evidence="1 2" key="1">
    <citation type="submission" date="2018-12" db="EMBL/GenBank/DDBJ databases">
        <title>bacterium Hansschlegelia zhihuaiae S113.</title>
        <authorList>
            <person name="He J."/>
        </authorList>
    </citation>
    <scope>NUCLEOTIDE SEQUENCE [LARGE SCALE GENOMIC DNA]</scope>
    <source>
        <strain evidence="1 2">S 113</strain>
    </source>
</reference>
<evidence type="ECO:0000313" key="1">
    <source>
        <dbReference type="EMBL" id="RXF67952.1"/>
    </source>
</evidence>
<accession>A0A4V1KHP9</accession>